<dbReference type="PANTHER" id="PTHR22930">
    <property type="match status" value="1"/>
</dbReference>
<feature type="domain" description="DDE Tnp4" evidence="9">
    <location>
        <begin position="231"/>
        <end position="381"/>
    </location>
</feature>
<dbReference type="Proteomes" id="UP001153954">
    <property type="component" value="Unassembled WGS sequence"/>
</dbReference>
<organism evidence="10 11">
    <name type="scientific">Euphydryas editha</name>
    <name type="common">Edith's checkerspot</name>
    <dbReference type="NCBI Taxonomy" id="104508"/>
    <lineage>
        <taxon>Eukaryota</taxon>
        <taxon>Metazoa</taxon>
        <taxon>Ecdysozoa</taxon>
        <taxon>Arthropoda</taxon>
        <taxon>Hexapoda</taxon>
        <taxon>Insecta</taxon>
        <taxon>Pterygota</taxon>
        <taxon>Neoptera</taxon>
        <taxon>Endopterygota</taxon>
        <taxon>Lepidoptera</taxon>
        <taxon>Glossata</taxon>
        <taxon>Ditrysia</taxon>
        <taxon>Papilionoidea</taxon>
        <taxon>Nymphalidae</taxon>
        <taxon>Nymphalinae</taxon>
        <taxon>Euphydryas</taxon>
    </lineage>
</organism>
<comment type="cofactor">
    <cofactor evidence="1">
        <name>a divalent metal cation</name>
        <dbReference type="ChEBI" id="CHEBI:60240"/>
    </cofactor>
</comment>
<feature type="region of interest" description="Disordered" evidence="8">
    <location>
        <begin position="14"/>
        <end position="49"/>
    </location>
</feature>
<dbReference type="InterPro" id="IPR045249">
    <property type="entry name" value="HARBI1-like"/>
</dbReference>
<dbReference type="AlphaFoldDB" id="A0AAU9UND7"/>
<dbReference type="GO" id="GO:0046872">
    <property type="term" value="F:metal ion binding"/>
    <property type="evidence" value="ECO:0007669"/>
    <property type="project" value="UniProtKB-KW"/>
</dbReference>
<comment type="caution">
    <text evidence="10">The sequence shown here is derived from an EMBL/GenBank/DDBJ whole genome shotgun (WGS) entry which is preliminary data.</text>
</comment>
<dbReference type="InterPro" id="IPR027806">
    <property type="entry name" value="HARBI1_dom"/>
</dbReference>
<gene>
    <name evidence="10" type="ORF">EEDITHA_LOCUS15723</name>
</gene>
<evidence type="ECO:0000256" key="1">
    <source>
        <dbReference type="ARBA" id="ARBA00001968"/>
    </source>
</evidence>
<keyword evidence="7" id="KW-0539">Nucleus</keyword>
<name>A0AAU9UND7_EUPED</name>
<sequence>MSFLLDLEASRASRHFNSNPSTSSASLSLASEADAEQEQPYQRESPAVRVPASRPTVAIVLPDYFRPVETKSRCFVEGCQRKEVEKRPALYKKRLKEYSDINQKKKLWEEVYEAVVPEWNQLNAEDKIRMGKASVESVLNEITPFIKVKSRRNNGIPPLHQLLLALRFYALGTMLNSVADFAGVSLSSACRKVADISAAIARLYNKYIFLHPRTTDKFYNISQFPRVCGAIDCTHVRIQSPCSTIGEEYRNRKGYFSINVQAVCDADLKLLNVAARWPGSAHDATIFNNSVSRAQCEDGIIKNHWLLGNSVYPNRSYLLTPLLSISTSQEIRYNESHIKTRNTIERTFGVWKRHFPVISLTMRLSLYNIQAVIIATAVLHNICRNYNIEEVPPEVETPEESEITVTSRTRTVFKMISDIDKT</sequence>
<evidence type="ECO:0000259" key="9">
    <source>
        <dbReference type="Pfam" id="PF13359"/>
    </source>
</evidence>
<evidence type="ECO:0000313" key="11">
    <source>
        <dbReference type="Proteomes" id="UP001153954"/>
    </source>
</evidence>
<comment type="subcellular location">
    <subcellularLocation>
        <location evidence="2">Nucleus</location>
    </subcellularLocation>
</comment>
<dbReference type="GO" id="GO:0016787">
    <property type="term" value="F:hydrolase activity"/>
    <property type="evidence" value="ECO:0007669"/>
    <property type="project" value="UniProtKB-KW"/>
</dbReference>
<dbReference type="EMBL" id="CAKOGL010000023">
    <property type="protein sequence ID" value="CAH2100915.1"/>
    <property type="molecule type" value="Genomic_DNA"/>
</dbReference>
<evidence type="ECO:0000256" key="4">
    <source>
        <dbReference type="ARBA" id="ARBA00022722"/>
    </source>
</evidence>
<dbReference type="PANTHER" id="PTHR22930:SF289">
    <property type="entry name" value="DDE TNP4 DOMAIN-CONTAINING PROTEIN-RELATED"/>
    <property type="match status" value="1"/>
</dbReference>
<dbReference type="GO" id="GO:0004518">
    <property type="term" value="F:nuclease activity"/>
    <property type="evidence" value="ECO:0007669"/>
    <property type="project" value="UniProtKB-KW"/>
</dbReference>
<evidence type="ECO:0000256" key="8">
    <source>
        <dbReference type="SAM" id="MobiDB-lite"/>
    </source>
</evidence>
<keyword evidence="4" id="KW-0540">Nuclease</keyword>
<dbReference type="GO" id="GO:0005634">
    <property type="term" value="C:nucleus"/>
    <property type="evidence" value="ECO:0007669"/>
    <property type="project" value="UniProtKB-SubCell"/>
</dbReference>
<accession>A0AAU9UND7</accession>
<proteinExistence type="inferred from homology"/>
<reference evidence="10" key="1">
    <citation type="submission" date="2022-03" db="EMBL/GenBank/DDBJ databases">
        <authorList>
            <person name="Tunstrom K."/>
        </authorList>
    </citation>
    <scope>NUCLEOTIDE SEQUENCE</scope>
</reference>
<evidence type="ECO:0000256" key="3">
    <source>
        <dbReference type="ARBA" id="ARBA00006958"/>
    </source>
</evidence>
<keyword evidence="11" id="KW-1185">Reference proteome</keyword>
<evidence type="ECO:0000256" key="5">
    <source>
        <dbReference type="ARBA" id="ARBA00022723"/>
    </source>
</evidence>
<comment type="similarity">
    <text evidence="3">Belongs to the HARBI1 family.</text>
</comment>
<keyword evidence="6" id="KW-0378">Hydrolase</keyword>
<feature type="compositionally biased region" description="Low complexity" evidence="8">
    <location>
        <begin position="17"/>
        <end position="31"/>
    </location>
</feature>
<dbReference type="Pfam" id="PF13359">
    <property type="entry name" value="DDE_Tnp_4"/>
    <property type="match status" value="1"/>
</dbReference>
<evidence type="ECO:0000256" key="6">
    <source>
        <dbReference type="ARBA" id="ARBA00022801"/>
    </source>
</evidence>
<evidence type="ECO:0000313" key="10">
    <source>
        <dbReference type="EMBL" id="CAH2100915.1"/>
    </source>
</evidence>
<keyword evidence="5" id="KW-0479">Metal-binding</keyword>
<evidence type="ECO:0000256" key="2">
    <source>
        <dbReference type="ARBA" id="ARBA00004123"/>
    </source>
</evidence>
<evidence type="ECO:0000256" key="7">
    <source>
        <dbReference type="ARBA" id="ARBA00023242"/>
    </source>
</evidence>
<protein>
    <recommendedName>
        <fullName evidence="9">DDE Tnp4 domain-containing protein</fullName>
    </recommendedName>
</protein>